<organism evidence="2">
    <name type="scientific">hydrothermal vent metagenome</name>
    <dbReference type="NCBI Taxonomy" id="652676"/>
    <lineage>
        <taxon>unclassified sequences</taxon>
        <taxon>metagenomes</taxon>
        <taxon>ecological metagenomes</taxon>
    </lineage>
</organism>
<dbReference type="GO" id="GO:0004143">
    <property type="term" value="F:ATP-dependent diacylglycerol kinase activity"/>
    <property type="evidence" value="ECO:0007669"/>
    <property type="project" value="InterPro"/>
</dbReference>
<keyword evidence="1" id="KW-1133">Transmembrane helix</keyword>
<feature type="transmembrane region" description="Helical" evidence="1">
    <location>
        <begin position="6"/>
        <end position="25"/>
    </location>
</feature>
<accession>A0A3B0UNW6</accession>
<evidence type="ECO:0000256" key="1">
    <source>
        <dbReference type="SAM" id="Phobius"/>
    </source>
</evidence>
<proteinExistence type="predicted"/>
<feature type="transmembrane region" description="Helical" evidence="1">
    <location>
        <begin position="37"/>
        <end position="54"/>
    </location>
</feature>
<keyword evidence="1" id="KW-0812">Transmembrane</keyword>
<dbReference type="AlphaFoldDB" id="A0A3B0UNW6"/>
<dbReference type="EMBL" id="UOEU01000092">
    <property type="protein sequence ID" value="VAW30830.1"/>
    <property type="molecule type" value="Genomic_DNA"/>
</dbReference>
<name>A0A3B0UNW6_9ZZZZ</name>
<keyword evidence="1" id="KW-0472">Membrane</keyword>
<dbReference type="PANTHER" id="PTHR31303">
    <property type="entry name" value="CTP-DEPENDENT DIACYLGLYCEROL KINASE 1"/>
    <property type="match status" value="1"/>
</dbReference>
<feature type="transmembrane region" description="Helical" evidence="1">
    <location>
        <begin position="114"/>
        <end position="132"/>
    </location>
</feature>
<feature type="transmembrane region" description="Helical" evidence="1">
    <location>
        <begin position="153"/>
        <end position="170"/>
    </location>
</feature>
<feature type="transmembrane region" description="Helical" evidence="1">
    <location>
        <begin position="60"/>
        <end position="79"/>
    </location>
</feature>
<feature type="transmembrane region" description="Helical" evidence="1">
    <location>
        <begin position="176"/>
        <end position="195"/>
    </location>
</feature>
<gene>
    <name evidence="2" type="ORF">MNBD_CHLOROFLEXI01-1234</name>
</gene>
<dbReference type="PANTHER" id="PTHR31303:SF1">
    <property type="entry name" value="CTP-DEPENDENT DIACYLGLYCEROL KINASE 1"/>
    <property type="match status" value="1"/>
</dbReference>
<evidence type="ECO:0008006" key="3">
    <source>
        <dbReference type="Google" id="ProtNLM"/>
    </source>
</evidence>
<feature type="transmembrane region" description="Helical" evidence="1">
    <location>
        <begin position="91"/>
        <end position="108"/>
    </location>
</feature>
<protein>
    <recommendedName>
        <fullName evidence="3">Phytol kinase</fullName>
    </recommendedName>
</protein>
<evidence type="ECO:0000313" key="2">
    <source>
        <dbReference type="EMBL" id="VAW30830.1"/>
    </source>
</evidence>
<sequence>MNNWLGLIICFVYVFGLIGAAEGLRRWRGYSSGFTRKVIHIGVGMMIWALHFLFDSPWFFVATAAAFMVINFLDWRYGFFAAMSSSDRSNLGTVYFPLAAGVATLIFWQQPPLMVAALMPLTWGDGLAPIVGKAFGRNSYKIHTSTRTLEGSLGFFVGSLIATALALWGMDGTPDLSLAAALLPALLVTAVTTLVEAISIWGLDNLTITAVAILILQAWPF</sequence>
<reference evidence="2" key="1">
    <citation type="submission" date="2018-06" db="EMBL/GenBank/DDBJ databases">
        <authorList>
            <person name="Zhirakovskaya E."/>
        </authorList>
    </citation>
    <scope>NUCLEOTIDE SEQUENCE</scope>
</reference>
<dbReference type="InterPro" id="IPR037997">
    <property type="entry name" value="Dgk1-like"/>
</dbReference>